<evidence type="ECO:0000256" key="7">
    <source>
        <dbReference type="SAM" id="MobiDB-lite"/>
    </source>
</evidence>
<keyword evidence="3 5" id="KW-0697">Rotamase</keyword>
<dbReference type="Pfam" id="PF01346">
    <property type="entry name" value="FKBP_N"/>
    <property type="match status" value="1"/>
</dbReference>
<evidence type="ECO:0000256" key="6">
    <source>
        <dbReference type="RuleBase" id="RU003915"/>
    </source>
</evidence>
<dbReference type="Proteomes" id="UP000823641">
    <property type="component" value="Unassembled WGS sequence"/>
</dbReference>
<evidence type="ECO:0000313" key="9">
    <source>
        <dbReference type="EMBL" id="MBO8460340.1"/>
    </source>
</evidence>
<evidence type="ECO:0000256" key="4">
    <source>
        <dbReference type="ARBA" id="ARBA00023235"/>
    </source>
</evidence>
<name>A0A9D9N4X9_9BACT</name>
<evidence type="ECO:0000256" key="3">
    <source>
        <dbReference type="ARBA" id="ARBA00023110"/>
    </source>
</evidence>
<dbReference type="EC" id="5.2.1.8" evidence="6"/>
<dbReference type="AlphaFoldDB" id="A0A9D9N4X9"/>
<feature type="domain" description="PPIase FKBP-type" evidence="8">
    <location>
        <begin position="137"/>
        <end position="223"/>
    </location>
</feature>
<evidence type="ECO:0000256" key="1">
    <source>
        <dbReference type="ARBA" id="ARBA00000971"/>
    </source>
</evidence>
<comment type="catalytic activity">
    <reaction evidence="1 5 6">
        <text>[protein]-peptidylproline (omega=180) = [protein]-peptidylproline (omega=0)</text>
        <dbReference type="Rhea" id="RHEA:16237"/>
        <dbReference type="Rhea" id="RHEA-COMP:10747"/>
        <dbReference type="Rhea" id="RHEA-COMP:10748"/>
        <dbReference type="ChEBI" id="CHEBI:83833"/>
        <dbReference type="ChEBI" id="CHEBI:83834"/>
        <dbReference type="EC" id="5.2.1.8"/>
    </reaction>
</comment>
<dbReference type="EMBL" id="JADIMG010000079">
    <property type="protein sequence ID" value="MBO8460340.1"/>
    <property type="molecule type" value="Genomic_DNA"/>
</dbReference>
<evidence type="ECO:0000259" key="8">
    <source>
        <dbReference type="PROSITE" id="PS50059"/>
    </source>
</evidence>
<dbReference type="GO" id="GO:0006457">
    <property type="term" value="P:protein folding"/>
    <property type="evidence" value="ECO:0007669"/>
    <property type="project" value="InterPro"/>
</dbReference>
<dbReference type="Gene3D" id="1.10.287.460">
    <property type="entry name" value="Peptidyl-prolyl cis-trans isomerase, FKBP-type, N-terminal domain"/>
    <property type="match status" value="1"/>
</dbReference>
<sequence>MIDAKPRKRTKKETKSESSVLLTNSTDSAAYCLGVVLGADLQNMVKNFPGDSINPHLLMQAMQKAFLGDSTAISLTDGQNYLRAYTQAVQEAEAAKRKQEQTTFLTENAKRPEVVSLPSGLQYEVLIPADGPKPTENSTVTVHYEGRLTDGTKFDSSYDRKEPATFQLTRVIKGWTEGVQLMSAGAKYKFYVPYTLGYGERGAGGKIPPYSTLIFTIELIEFK</sequence>
<feature type="region of interest" description="Disordered" evidence="7">
    <location>
        <begin position="1"/>
        <end position="20"/>
    </location>
</feature>
<protein>
    <recommendedName>
        <fullName evidence="6">Peptidyl-prolyl cis-trans isomerase</fullName>
        <ecNumber evidence="6">5.2.1.8</ecNumber>
    </recommendedName>
</protein>
<feature type="compositionally biased region" description="Basic residues" evidence="7">
    <location>
        <begin position="1"/>
        <end position="12"/>
    </location>
</feature>
<accession>A0A9D9N4X9</accession>
<organism evidence="9 10">
    <name type="scientific">Candidatus Gallipaludibacter merdavium</name>
    <dbReference type="NCBI Taxonomy" id="2840839"/>
    <lineage>
        <taxon>Bacteria</taxon>
        <taxon>Pseudomonadati</taxon>
        <taxon>Bacteroidota</taxon>
        <taxon>Bacteroidia</taxon>
        <taxon>Bacteroidales</taxon>
        <taxon>Candidatus Gallipaludibacter</taxon>
    </lineage>
</organism>
<comment type="caution">
    <text evidence="9">The sequence shown here is derived from an EMBL/GenBank/DDBJ whole genome shotgun (WGS) entry which is preliminary data.</text>
</comment>
<dbReference type="Pfam" id="PF00254">
    <property type="entry name" value="FKBP_C"/>
    <property type="match status" value="1"/>
</dbReference>
<evidence type="ECO:0000256" key="5">
    <source>
        <dbReference type="PROSITE-ProRule" id="PRU00277"/>
    </source>
</evidence>
<reference evidence="9" key="1">
    <citation type="submission" date="2020-10" db="EMBL/GenBank/DDBJ databases">
        <authorList>
            <person name="Gilroy R."/>
        </authorList>
    </citation>
    <scope>NUCLEOTIDE SEQUENCE</scope>
    <source>
        <strain evidence="9">G3-3990</strain>
    </source>
</reference>
<dbReference type="FunFam" id="3.10.50.40:FF:000006">
    <property type="entry name" value="Peptidyl-prolyl cis-trans isomerase"/>
    <property type="match status" value="1"/>
</dbReference>
<dbReference type="SUPFAM" id="SSF54534">
    <property type="entry name" value="FKBP-like"/>
    <property type="match status" value="1"/>
</dbReference>
<dbReference type="Gene3D" id="3.10.50.40">
    <property type="match status" value="1"/>
</dbReference>
<dbReference type="InterPro" id="IPR001179">
    <property type="entry name" value="PPIase_FKBP_dom"/>
</dbReference>
<reference evidence="9" key="2">
    <citation type="journal article" date="2021" name="PeerJ">
        <title>Extensive microbial diversity within the chicken gut microbiome revealed by metagenomics and culture.</title>
        <authorList>
            <person name="Gilroy R."/>
            <person name="Ravi A."/>
            <person name="Getino M."/>
            <person name="Pursley I."/>
            <person name="Horton D.L."/>
            <person name="Alikhan N.F."/>
            <person name="Baker D."/>
            <person name="Gharbi K."/>
            <person name="Hall N."/>
            <person name="Watson M."/>
            <person name="Adriaenssens E.M."/>
            <person name="Foster-Nyarko E."/>
            <person name="Jarju S."/>
            <person name="Secka A."/>
            <person name="Antonio M."/>
            <person name="Oren A."/>
            <person name="Chaudhuri R.R."/>
            <person name="La Ragione R."/>
            <person name="Hildebrand F."/>
            <person name="Pallen M.J."/>
        </authorList>
    </citation>
    <scope>NUCLEOTIDE SEQUENCE</scope>
    <source>
        <strain evidence="9">G3-3990</strain>
    </source>
</reference>
<dbReference type="PANTHER" id="PTHR43811:SF19">
    <property type="entry name" value="39 KDA FK506-BINDING NUCLEAR PROTEIN"/>
    <property type="match status" value="1"/>
</dbReference>
<gene>
    <name evidence="9" type="ORF">IAA73_08425</name>
</gene>
<comment type="similarity">
    <text evidence="2 6">Belongs to the FKBP-type PPIase family.</text>
</comment>
<dbReference type="InterPro" id="IPR000774">
    <property type="entry name" value="PPIase_FKBP_N"/>
</dbReference>
<dbReference type="PANTHER" id="PTHR43811">
    <property type="entry name" value="FKBP-TYPE PEPTIDYL-PROLYL CIS-TRANS ISOMERASE FKPA"/>
    <property type="match status" value="1"/>
</dbReference>
<dbReference type="InterPro" id="IPR046357">
    <property type="entry name" value="PPIase_dom_sf"/>
</dbReference>
<dbReference type="InterPro" id="IPR036944">
    <property type="entry name" value="PPIase_FKBP_N_sf"/>
</dbReference>
<evidence type="ECO:0000313" key="10">
    <source>
        <dbReference type="Proteomes" id="UP000823641"/>
    </source>
</evidence>
<dbReference type="PROSITE" id="PS50059">
    <property type="entry name" value="FKBP_PPIASE"/>
    <property type="match status" value="1"/>
</dbReference>
<proteinExistence type="inferred from homology"/>
<dbReference type="GO" id="GO:0003755">
    <property type="term" value="F:peptidyl-prolyl cis-trans isomerase activity"/>
    <property type="evidence" value="ECO:0007669"/>
    <property type="project" value="UniProtKB-UniRule"/>
</dbReference>
<keyword evidence="4 5" id="KW-0413">Isomerase</keyword>
<evidence type="ECO:0000256" key="2">
    <source>
        <dbReference type="ARBA" id="ARBA00006577"/>
    </source>
</evidence>